<evidence type="ECO:0000256" key="6">
    <source>
        <dbReference type="ARBA" id="ARBA00023136"/>
    </source>
</evidence>
<evidence type="ECO:0000256" key="4">
    <source>
        <dbReference type="ARBA" id="ARBA00022692"/>
    </source>
</evidence>
<evidence type="ECO:0000256" key="5">
    <source>
        <dbReference type="ARBA" id="ARBA00022989"/>
    </source>
</evidence>
<feature type="transmembrane region" description="Helical" evidence="7">
    <location>
        <begin position="204"/>
        <end position="225"/>
    </location>
</feature>
<dbReference type="Proteomes" id="UP000253970">
    <property type="component" value="Unassembled WGS sequence"/>
</dbReference>
<evidence type="ECO:0000256" key="7">
    <source>
        <dbReference type="RuleBase" id="RU366058"/>
    </source>
</evidence>
<protein>
    <recommendedName>
        <fullName evidence="7">TVP38/TMEM64 family membrane protein</fullName>
    </recommendedName>
</protein>
<comment type="caution">
    <text evidence="7">Lacks conserved residue(s) required for the propagation of feature annotation.</text>
</comment>
<evidence type="ECO:0000313" key="10">
    <source>
        <dbReference type="Proteomes" id="UP000253970"/>
    </source>
</evidence>
<evidence type="ECO:0000256" key="2">
    <source>
        <dbReference type="ARBA" id="ARBA00008640"/>
    </source>
</evidence>
<evidence type="ECO:0000256" key="3">
    <source>
        <dbReference type="ARBA" id="ARBA00022475"/>
    </source>
</evidence>
<reference evidence="9 10" key="1">
    <citation type="journal article" date="2018" name="Elife">
        <title>Discovery and characterization of a prevalent human gut bacterial enzyme sufficient for the inactivation of a family of plant toxins.</title>
        <authorList>
            <person name="Koppel N."/>
            <person name="Bisanz J.E."/>
            <person name="Pandelia M.E."/>
            <person name="Turnbaugh P.J."/>
            <person name="Balskus E.P."/>
        </authorList>
    </citation>
    <scope>NUCLEOTIDE SEQUENCE [LARGE SCALE GENOMIC DNA]</scope>
    <source>
        <strain evidence="9 10">W1 BHI 6</strain>
    </source>
</reference>
<dbReference type="GO" id="GO:0005886">
    <property type="term" value="C:plasma membrane"/>
    <property type="evidence" value="ECO:0007669"/>
    <property type="project" value="UniProtKB-SubCell"/>
</dbReference>
<feature type="transmembrane region" description="Helical" evidence="7">
    <location>
        <begin position="99"/>
        <end position="120"/>
    </location>
</feature>
<keyword evidence="4 7" id="KW-0812">Transmembrane</keyword>
<comment type="caution">
    <text evidence="9">The sequence shown here is derived from an EMBL/GenBank/DDBJ whole genome shotgun (WGS) entry which is preliminary data.</text>
</comment>
<name>A0A369MJR0_EGGLN</name>
<dbReference type="PANTHER" id="PTHR12677">
    <property type="entry name" value="GOLGI APPARATUS MEMBRANE PROTEIN TVP38-RELATED"/>
    <property type="match status" value="1"/>
</dbReference>
<proteinExistence type="inferred from homology"/>
<dbReference type="InterPro" id="IPR032816">
    <property type="entry name" value="VTT_dom"/>
</dbReference>
<evidence type="ECO:0000256" key="1">
    <source>
        <dbReference type="ARBA" id="ARBA00004651"/>
    </source>
</evidence>
<comment type="similarity">
    <text evidence="2 7">Belongs to the TVP38/TMEM64 family.</text>
</comment>
<feature type="transmembrane region" description="Helical" evidence="7">
    <location>
        <begin position="17"/>
        <end position="37"/>
    </location>
</feature>
<evidence type="ECO:0000259" key="8">
    <source>
        <dbReference type="Pfam" id="PF09335"/>
    </source>
</evidence>
<feature type="transmembrane region" description="Helical" evidence="7">
    <location>
        <begin position="141"/>
        <end position="159"/>
    </location>
</feature>
<accession>A0A369MJR0</accession>
<dbReference type="AlphaFoldDB" id="A0A369MJR0"/>
<dbReference type="PANTHER" id="PTHR12677:SF59">
    <property type="entry name" value="GOLGI APPARATUS MEMBRANE PROTEIN TVP38-RELATED"/>
    <property type="match status" value="1"/>
</dbReference>
<keyword evidence="3 7" id="KW-1003">Cell membrane</keyword>
<dbReference type="EMBL" id="PPTU01000003">
    <property type="protein sequence ID" value="RDB72485.1"/>
    <property type="molecule type" value="Genomic_DNA"/>
</dbReference>
<comment type="subcellular location">
    <subcellularLocation>
        <location evidence="1 7">Cell membrane</location>
        <topology evidence="1 7">Multi-pass membrane protein</topology>
    </subcellularLocation>
</comment>
<keyword evidence="6 7" id="KW-0472">Membrane</keyword>
<gene>
    <name evidence="9" type="ORF">C1875_03170</name>
</gene>
<dbReference type="Pfam" id="PF09335">
    <property type="entry name" value="VTT_dom"/>
    <property type="match status" value="1"/>
</dbReference>
<sequence length="241" mass="25562">MAKSVGTQDRVLRKRRMAVAAALLVFAGIVGVLALLFGRDALAFLTDGHRVQQQVERLGPLAPVVFGLLVVLQEVTVIVPSEPLELAAGYAFGFWEGAFVYLAASVVGCFAIIAVVRFGGDRVLELVLTRKGREWLTRLRGAQRFDFAILAAFFIPGLPKDLMAYLAAFAGMHPVHLAVVTTAGRLPSVLAITLGSSFAAAGDWRATAIVFSVTAAAVVIGALAYHRFKRQRDGGAGGAAK</sequence>
<dbReference type="RefSeq" id="WP_114532899.1">
    <property type="nucleotide sequence ID" value="NZ_JADNER010000002.1"/>
</dbReference>
<organism evidence="9 10">
    <name type="scientific">Eggerthella lenta</name>
    <name type="common">Eubacterium lentum</name>
    <dbReference type="NCBI Taxonomy" id="84112"/>
    <lineage>
        <taxon>Bacteria</taxon>
        <taxon>Bacillati</taxon>
        <taxon>Actinomycetota</taxon>
        <taxon>Coriobacteriia</taxon>
        <taxon>Eggerthellales</taxon>
        <taxon>Eggerthellaceae</taxon>
        <taxon>Eggerthella</taxon>
    </lineage>
</organism>
<feature type="domain" description="VTT" evidence="8">
    <location>
        <begin position="79"/>
        <end position="194"/>
    </location>
</feature>
<keyword evidence="5 7" id="KW-1133">Transmembrane helix</keyword>
<evidence type="ECO:0000313" key="9">
    <source>
        <dbReference type="EMBL" id="RDB72485.1"/>
    </source>
</evidence>
<dbReference type="InterPro" id="IPR015414">
    <property type="entry name" value="TMEM64"/>
</dbReference>